<keyword evidence="1" id="KW-0812">Transmembrane</keyword>
<organism evidence="2 3">
    <name type="scientific">Streptomyces xantholiticus</name>
    <dbReference type="NCBI Taxonomy" id="68285"/>
    <lineage>
        <taxon>Bacteria</taxon>
        <taxon>Bacillati</taxon>
        <taxon>Actinomycetota</taxon>
        <taxon>Actinomycetes</taxon>
        <taxon>Kitasatosporales</taxon>
        <taxon>Streptomycetaceae</taxon>
        <taxon>Streptomyces</taxon>
    </lineage>
</organism>
<keyword evidence="1" id="KW-0472">Membrane</keyword>
<evidence type="ECO:0000313" key="3">
    <source>
        <dbReference type="Proteomes" id="UP001445472"/>
    </source>
</evidence>
<evidence type="ECO:0000256" key="1">
    <source>
        <dbReference type="SAM" id="Phobius"/>
    </source>
</evidence>
<name>A0ABV1UNN0_9ACTN</name>
<dbReference type="RefSeq" id="WP_351974836.1">
    <property type="nucleotide sequence ID" value="NZ_JBEPBX010000002.1"/>
</dbReference>
<sequence>MTGRGSAALFAVAAFLAWYSFGITVEMETIPGFRPNRAGFAIFLVLAAAGAALAALTLAGRRSRLALTATACVAAALVWRVHTIAPALHCWDHNTVGRNEDGSFDCHDL</sequence>
<keyword evidence="1" id="KW-1133">Transmembrane helix</keyword>
<proteinExistence type="predicted"/>
<comment type="caution">
    <text evidence="2">The sequence shown here is derived from an EMBL/GenBank/DDBJ whole genome shotgun (WGS) entry which is preliminary data.</text>
</comment>
<keyword evidence="3" id="KW-1185">Reference proteome</keyword>
<evidence type="ECO:0000313" key="2">
    <source>
        <dbReference type="EMBL" id="MER6612394.1"/>
    </source>
</evidence>
<reference evidence="2 3" key="1">
    <citation type="submission" date="2024-06" db="EMBL/GenBank/DDBJ databases">
        <title>The Natural Products Discovery Center: Release of the First 8490 Sequenced Strains for Exploring Actinobacteria Biosynthetic Diversity.</title>
        <authorList>
            <person name="Kalkreuter E."/>
            <person name="Kautsar S.A."/>
            <person name="Yang D."/>
            <person name="Bader C.D."/>
            <person name="Teijaro C.N."/>
            <person name="Fluegel L."/>
            <person name="Davis C.M."/>
            <person name="Simpson J.R."/>
            <person name="Lauterbach L."/>
            <person name="Steele A.D."/>
            <person name="Gui C."/>
            <person name="Meng S."/>
            <person name="Li G."/>
            <person name="Viehrig K."/>
            <person name="Ye F."/>
            <person name="Su P."/>
            <person name="Kiefer A.F."/>
            <person name="Nichols A."/>
            <person name="Cepeda A.J."/>
            <person name="Yan W."/>
            <person name="Fan B."/>
            <person name="Jiang Y."/>
            <person name="Adhikari A."/>
            <person name="Zheng C.-J."/>
            <person name="Schuster L."/>
            <person name="Cowan T.M."/>
            <person name="Smanski M.J."/>
            <person name="Chevrette M.G."/>
            <person name="De Carvalho L.P.S."/>
            <person name="Shen B."/>
        </authorList>
    </citation>
    <scope>NUCLEOTIDE SEQUENCE [LARGE SCALE GENOMIC DNA]</scope>
    <source>
        <strain evidence="2 3">NPDC000837</strain>
    </source>
</reference>
<dbReference type="Proteomes" id="UP001445472">
    <property type="component" value="Unassembled WGS sequence"/>
</dbReference>
<protein>
    <submittedName>
        <fullName evidence="2">Uncharacterized protein</fullName>
    </submittedName>
</protein>
<feature type="transmembrane region" description="Helical" evidence="1">
    <location>
        <begin position="38"/>
        <end position="58"/>
    </location>
</feature>
<gene>
    <name evidence="2" type="ORF">ABT276_03135</name>
</gene>
<dbReference type="EMBL" id="JBEPBX010000002">
    <property type="protein sequence ID" value="MER6612394.1"/>
    <property type="molecule type" value="Genomic_DNA"/>
</dbReference>
<accession>A0ABV1UNN0</accession>